<keyword evidence="2" id="KW-0812">Transmembrane</keyword>
<feature type="transmembrane region" description="Helical" evidence="2">
    <location>
        <begin position="74"/>
        <end position="93"/>
    </location>
</feature>
<accession>A0A5J4QT11</accession>
<keyword evidence="1" id="KW-0175">Coiled coil</keyword>
<feature type="coiled-coil region" evidence="1">
    <location>
        <begin position="136"/>
        <end position="180"/>
    </location>
</feature>
<sequence length="181" mass="21571">MNTDKMDISKVYTLFEEIKESLKQNNNNKPVESAQVDMTAVNTITERFENLIEEMRKPVKIDHQHIIDIGSSKVFFSLIGMCIVILILSFAIYNQRQTISQYRDNDLKYRYIKMQRQTTDENIYRLETLFEYSDSIAVIRKQVERYEHLVKEQAEKIERARQNVDEAEKLQREAELLKKNK</sequence>
<organism evidence="3">
    <name type="scientific">termite gut metagenome</name>
    <dbReference type="NCBI Taxonomy" id="433724"/>
    <lineage>
        <taxon>unclassified sequences</taxon>
        <taxon>metagenomes</taxon>
        <taxon>organismal metagenomes</taxon>
    </lineage>
</organism>
<evidence type="ECO:0000313" key="3">
    <source>
        <dbReference type="EMBL" id="KAA6324031.1"/>
    </source>
</evidence>
<comment type="caution">
    <text evidence="3">The sequence shown here is derived from an EMBL/GenBank/DDBJ whole genome shotgun (WGS) entry which is preliminary data.</text>
</comment>
<evidence type="ECO:0000256" key="1">
    <source>
        <dbReference type="SAM" id="Coils"/>
    </source>
</evidence>
<keyword evidence="2" id="KW-0472">Membrane</keyword>
<reference evidence="3" key="1">
    <citation type="submission" date="2019-03" db="EMBL/GenBank/DDBJ databases">
        <title>Single cell metagenomics reveals metabolic interactions within the superorganism composed of flagellate Streblomastix strix and complex community of Bacteroidetes bacteria on its surface.</title>
        <authorList>
            <person name="Treitli S.C."/>
            <person name="Kolisko M."/>
            <person name="Husnik F."/>
            <person name="Keeling P."/>
            <person name="Hampl V."/>
        </authorList>
    </citation>
    <scope>NUCLEOTIDE SEQUENCE</scope>
    <source>
        <strain evidence="3">STM</strain>
    </source>
</reference>
<keyword evidence="2" id="KW-1133">Transmembrane helix</keyword>
<proteinExistence type="predicted"/>
<gene>
    <name evidence="3" type="ORF">EZS27_026593</name>
</gene>
<dbReference type="EMBL" id="SNRY01002666">
    <property type="protein sequence ID" value="KAA6324031.1"/>
    <property type="molecule type" value="Genomic_DNA"/>
</dbReference>
<name>A0A5J4QT11_9ZZZZ</name>
<dbReference type="AlphaFoldDB" id="A0A5J4QT11"/>
<protein>
    <submittedName>
        <fullName evidence="3">Uncharacterized protein</fullName>
    </submittedName>
</protein>
<evidence type="ECO:0000256" key="2">
    <source>
        <dbReference type="SAM" id="Phobius"/>
    </source>
</evidence>